<accession>A0A645HUX8</accession>
<protein>
    <submittedName>
        <fullName evidence="1">Uncharacterized protein</fullName>
    </submittedName>
</protein>
<dbReference type="AlphaFoldDB" id="A0A645HUX8"/>
<sequence length="75" mass="9296">MLSFQFIKFLLFFFFRLFNHFKEFLADFILILDNNIRTFILRFDIDILRCIGFFKIGIVHIIENFHIIQKFILFL</sequence>
<evidence type="ECO:0000313" key="1">
    <source>
        <dbReference type="EMBL" id="MPN42828.1"/>
    </source>
</evidence>
<organism evidence="1">
    <name type="scientific">bioreactor metagenome</name>
    <dbReference type="NCBI Taxonomy" id="1076179"/>
    <lineage>
        <taxon>unclassified sequences</taxon>
        <taxon>metagenomes</taxon>
        <taxon>ecological metagenomes</taxon>
    </lineage>
</organism>
<name>A0A645HUX8_9ZZZZ</name>
<comment type="caution">
    <text evidence="1">The sequence shown here is derived from an EMBL/GenBank/DDBJ whole genome shotgun (WGS) entry which is preliminary data.</text>
</comment>
<reference evidence="1" key="1">
    <citation type="submission" date="2019-08" db="EMBL/GenBank/DDBJ databases">
        <authorList>
            <person name="Kucharzyk K."/>
            <person name="Murdoch R.W."/>
            <person name="Higgins S."/>
            <person name="Loffler F."/>
        </authorList>
    </citation>
    <scope>NUCLEOTIDE SEQUENCE</scope>
</reference>
<dbReference type="EMBL" id="VSSQ01100826">
    <property type="protein sequence ID" value="MPN42828.1"/>
    <property type="molecule type" value="Genomic_DNA"/>
</dbReference>
<proteinExistence type="predicted"/>
<gene>
    <name evidence="1" type="ORF">SDC9_190386</name>
</gene>